<keyword evidence="2" id="KW-1185">Reference proteome</keyword>
<dbReference type="EMBL" id="JAZGQO010000007">
    <property type="protein sequence ID" value="KAK6181943.1"/>
    <property type="molecule type" value="Genomic_DNA"/>
</dbReference>
<comment type="caution">
    <text evidence="1">The sequence shown here is derived from an EMBL/GenBank/DDBJ whole genome shotgun (WGS) entry which is preliminary data.</text>
</comment>
<evidence type="ECO:0000313" key="2">
    <source>
        <dbReference type="Proteomes" id="UP001347796"/>
    </source>
</evidence>
<organism evidence="1 2">
    <name type="scientific">Patella caerulea</name>
    <name type="common">Rayed Mediterranean limpet</name>
    <dbReference type="NCBI Taxonomy" id="87958"/>
    <lineage>
        <taxon>Eukaryota</taxon>
        <taxon>Metazoa</taxon>
        <taxon>Spiralia</taxon>
        <taxon>Lophotrochozoa</taxon>
        <taxon>Mollusca</taxon>
        <taxon>Gastropoda</taxon>
        <taxon>Patellogastropoda</taxon>
        <taxon>Patelloidea</taxon>
        <taxon>Patellidae</taxon>
        <taxon>Patella</taxon>
    </lineage>
</organism>
<protein>
    <submittedName>
        <fullName evidence="1">Uncharacterized protein</fullName>
    </submittedName>
</protein>
<reference evidence="1 2" key="1">
    <citation type="submission" date="2024-01" db="EMBL/GenBank/DDBJ databases">
        <title>The genome of the rayed Mediterranean limpet Patella caerulea (Linnaeus, 1758).</title>
        <authorList>
            <person name="Anh-Thu Weber A."/>
            <person name="Halstead-Nussloch G."/>
        </authorList>
    </citation>
    <scope>NUCLEOTIDE SEQUENCE [LARGE SCALE GENOMIC DNA]</scope>
    <source>
        <strain evidence="1">AATW-2023a</strain>
        <tissue evidence="1">Whole specimen</tissue>
    </source>
</reference>
<dbReference type="AlphaFoldDB" id="A0AAN8JZK2"/>
<gene>
    <name evidence="1" type="ORF">SNE40_009719</name>
</gene>
<proteinExistence type="predicted"/>
<dbReference type="Proteomes" id="UP001347796">
    <property type="component" value="Unassembled WGS sequence"/>
</dbReference>
<sequence length="145" mass="16150">MTATRLKQDLKQDLIDCPIQLDVPPYYLDDRRGSTISPHTHHSGWLSWHDRTASTTTTALDGQGMGTHGVDTTRCPRLGRRRRFTTNDQFRILGTPCVDVISVAVCAYGAHGIPFAVVNTLDNICELFGEHCCELFGEHCCELFG</sequence>
<name>A0AAN8JZK2_PATCE</name>
<accession>A0AAN8JZK2</accession>
<evidence type="ECO:0000313" key="1">
    <source>
        <dbReference type="EMBL" id="KAK6181943.1"/>
    </source>
</evidence>